<dbReference type="KEGG" id="muc:MuYL_0941"/>
<evidence type="ECO:0000313" key="2">
    <source>
        <dbReference type="Proteomes" id="UP000215002"/>
    </source>
</evidence>
<protein>
    <submittedName>
        <fullName evidence="1">Uncharacterized protein</fullName>
    </submittedName>
</protein>
<accession>A0A223NTL6</accession>
<proteinExistence type="predicted"/>
<gene>
    <name evidence="1" type="ORF">MuYL_0941</name>
</gene>
<evidence type="ECO:0000313" key="1">
    <source>
        <dbReference type="EMBL" id="ASU32841.1"/>
    </source>
</evidence>
<sequence length="40" mass="4691">MKAKAVFIYFSSTDIYLVQYGQNRIFNLLTISYIQKVANK</sequence>
<name>A0A223NTL6_9SPHI</name>
<organism evidence="1 2">
    <name type="scientific">Mucilaginibacter xinganensis</name>
    <dbReference type="NCBI Taxonomy" id="1234841"/>
    <lineage>
        <taxon>Bacteria</taxon>
        <taxon>Pseudomonadati</taxon>
        <taxon>Bacteroidota</taxon>
        <taxon>Sphingobacteriia</taxon>
        <taxon>Sphingobacteriales</taxon>
        <taxon>Sphingobacteriaceae</taxon>
        <taxon>Mucilaginibacter</taxon>
    </lineage>
</organism>
<keyword evidence="2" id="KW-1185">Reference proteome</keyword>
<dbReference type="Proteomes" id="UP000215002">
    <property type="component" value="Chromosome"/>
</dbReference>
<reference evidence="1 2" key="1">
    <citation type="submission" date="2017-08" db="EMBL/GenBank/DDBJ databases">
        <title>Complete genome sequence of Mucilaginibacter sp. strain BJC16-A31.</title>
        <authorList>
            <consortium name="Henan University of Science and Technology"/>
            <person name="You X."/>
        </authorList>
    </citation>
    <scope>NUCLEOTIDE SEQUENCE [LARGE SCALE GENOMIC DNA]</scope>
    <source>
        <strain evidence="1 2">BJC16-A31</strain>
    </source>
</reference>
<dbReference type="AlphaFoldDB" id="A0A223NTL6"/>
<dbReference type="EMBL" id="CP022743">
    <property type="protein sequence ID" value="ASU32841.1"/>
    <property type="molecule type" value="Genomic_DNA"/>
</dbReference>